<reference evidence="2 3" key="1">
    <citation type="submission" date="2020-07" db="EMBL/GenBank/DDBJ databases">
        <title>Vallitalea guaymasensis genome.</title>
        <authorList>
            <person name="Postec A."/>
        </authorList>
    </citation>
    <scope>NUCLEOTIDE SEQUENCE [LARGE SCALE GENOMIC DNA]</scope>
    <source>
        <strain evidence="2 3">Ra1766G1</strain>
    </source>
</reference>
<sequence>MMLSVLFSQPSYEWKSKISYLIYIIGGMFLAGFFLWMKYKEYRAKKYCEKHDINIKDIED</sequence>
<protein>
    <submittedName>
        <fullName evidence="2">Uncharacterized protein</fullName>
    </submittedName>
</protein>
<proteinExistence type="predicted"/>
<dbReference type="AlphaFoldDB" id="A0A8J8MCS2"/>
<feature type="transmembrane region" description="Helical" evidence="1">
    <location>
        <begin position="20"/>
        <end position="37"/>
    </location>
</feature>
<gene>
    <name evidence="2" type="ORF">HYG85_16490</name>
</gene>
<keyword evidence="1" id="KW-1133">Transmembrane helix</keyword>
<accession>A0A8J8MCS2</accession>
<dbReference type="Proteomes" id="UP000677305">
    <property type="component" value="Chromosome"/>
</dbReference>
<dbReference type="RefSeq" id="WP_212690584.1">
    <property type="nucleotide sequence ID" value="NZ_CP058561.1"/>
</dbReference>
<keyword evidence="1" id="KW-0812">Transmembrane</keyword>
<dbReference type="EMBL" id="CP058561">
    <property type="protein sequence ID" value="QUH30418.1"/>
    <property type="molecule type" value="Genomic_DNA"/>
</dbReference>
<evidence type="ECO:0000313" key="3">
    <source>
        <dbReference type="Proteomes" id="UP000677305"/>
    </source>
</evidence>
<keyword evidence="1" id="KW-0472">Membrane</keyword>
<name>A0A8J8MCS2_9FIRM</name>
<keyword evidence="3" id="KW-1185">Reference proteome</keyword>
<dbReference type="KEGG" id="vgu:HYG85_16490"/>
<evidence type="ECO:0000256" key="1">
    <source>
        <dbReference type="SAM" id="Phobius"/>
    </source>
</evidence>
<organism evidence="2 3">
    <name type="scientific">Vallitalea guaymasensis</name>
    <dbReference type="NCBI Taxonomy" id="1185412"/>
    <lineage>
        <taxon>Bacteria</taxon>
        <taxon>Bacillati</taxon>
        <taxon>Bacillota</taxon>
        <taxon>Clostridia</taxon>
        <taxon>Lachnospirales</taxon>
        <taxon>Vallitaleaceae</taxon>
        <taxon>Vallitalea</taxon>
    </lineage>
</organism>
<evidence type="ECO:0000313" key="2">
    <source>
        <dbReference type="EMBL" id="QUH30418.1"/>
    </source>
</evidence>